<evidence type="ECO:0000256" key="9">
    <source>
        <dbReference type="PROSITE-ProRule" id="PRU00576"/>
    </source>
</evidence>
<dbReference type="InterPro" id="IPR027328">
    <property type="entry name" value="MAPRE"/>
</dbReference>
<dbReference type="KEGG" id="dsi:Dsimw501_GD28116"/>
<dbReference type="OrthoDB" id="2119228at2759"/>
<dbReference type="SUPFAM" id="SSF140612">
    <property type="entry name" value="EB1 dimerisation domain-like"/>
    <property type="match status" value="1"/>
</dbReference>
<dbReference type="GO" id="GO:0008017">
    <property type="term" value="F:microtubule binding"/>
    <property type="evidence" value="ECO:0007669"/>
    <property type="project" value="InterPro"/>
</dbReference>
<keyword evidence="5 9" id="KW-0493">Microtubule</keyword>
<dbReference type="SUPFAM" id="SSF47576">
    <property type="entry name" value="Calponin-homology domain, CH-domain"/>
    <property type="match status" value="1"/>
</dbReference>
<evidence type="ECO:0000256" key="1">
    <source>
        <dbReference type="ARBA" id="ARBA00004245"/>
    </source>
</evidence>
<evidence type="ECO:0000313" key="13">
    <source>
        <dbReference type="EMBL" id="KMY98212.1"/>
    </source>
</evidence>
<dbReference type="Gene3D" id="1.10.418.10">
    <property type="entry name" value="Calponin-like domain"/>
    <property type="match status" value="1"/>
</dbReference>
<reference evidence="13" key="3">
    <citation type="submission" date="2015-04" db="EMBL/GenBank/DDBJ databases">
        <authorList>
            <consortium name="FlyBase"/>
        </authorList>
    </citation>
    <scope>NUCLEOTIDE SEQUENCE</scope>
    <source>
        <strain evidence="13">W501</strain>
    </source>
</reference>
<evidence type="ECO:0000256" key="2">
    <source>
        <dbReference type="ARBA" id="ARBA00010729"/>
    </source>
</evidence>
<evidence type="ECO:0000256" key="6">
    <source>
        <dbReference type="ARBA" id="ARBA00022776"/>
    </source>
</evidence>
<feature type="compositionally biased region" description="Basic and acidic residues" evidence="10">
    <location>
        <begin position="175"/>
        <end position="185"/>
    </location>
</feature>
<evidence type="ECO:0000259" key="12">
    <source>
        <dbReference type="PROSITE" id="PS51230"/>
    </source>
</evidence>
<reference evidence="13" key="2">
    <citation type="submission" date="2014-06" db="EMBL/GenBank/DDBJ databases">
        <authorList>
            <person name="Hu T."/>
            <person name="Eisen M.B."/>
            <person name="Thornton K.R."/>
            <person name="Andolfatto P."/>
        </authorList>
    </citation>
    <scope>NUCLEOTIDE SEQUENCE</scope>
    <source>
        <strain evidence="13">W501</strain>
    </source>
</reference>
<keyword evidence="4" id="KW-0132">Cell division</keyword>
<reference evidence="13" key="1">
    <citation type="journal article" date="2013" name="Genome Res.">
        <title>A second-generation assembly of the Drosophila simulans genome provides new insights into patterns of lineage-specific divergence.</title>
        <authorList>
            <person name="Hu T.T."/>
            <person name="Eisen M.B."/>
            <person name="Thornton K.R."/>
            <person name="Andolfatto P."/>
        </authorList>
    </citation>
    <scope>NUCLEOTIDE SEQUENCE [LARGE SCALE GENOMIC DNA]</scope>
    <source>
        <strain evidence="13">W501</strain>
    </source>
</reference>
<evidence type="ECO:0000259" key="11">
    <source>
        <dbReference type="PROSITE" id="PS50021"/>
    </source>
</evidence>
<dbReference type="EMBL" id="CM002912">
    <property type="protein sequence ID" value="KMY98212.1"/>
    <property type="molecule type" value="Genomic_DNA"/>
</dbReference>
<dbReference type="InterPro" id="IPR036872">
    <property type="entry name" value="CH_dom_sf"/>
</dbReference>
<protein>
    <recommendedName>
        <fullName evidence="14">Microtubule-associated protein RP/EB family member 1</fullName>
    </recommendedName>
</protein>
<dbReference type="InterPro" id="IPR001715">
    <property type="entry name" value="CH_dom"/>
</dbReference>
<evidence type="ECO:0000256" key="4">
    <source>
        <dbReference type="ARBA" id="ARBA00022618"/>
    </source>
</evidence>
<sequence>MSKKSKTTVVNVLYTNNSSSNPSRGEMLSWVNNTLKSQFFKVEELCTGAAYCQLMDILFAQSIPMQRVKFRTNVEYEYIQNFKLLQGCFNKVDVDKIIPIDRLIKGRFQDNFEFLQWFRKFFDANYESREYDPLIARNGAMMGLGSPPIEAKKRKTVNKSKPQTKPTEESSAQTDKARTDPENQVHESNSQIKAPEEAPAQTDKATTEPVNEGSIEELRNYCEYISMMTEERDFYLSKLRAIDHICQKYNSGQVRKISEKITNIIYSG</sequence>
<comment type="subcellular location">
    <subcellularLocation>
        <location evidence="1">Cytoplasm</location>
        <location evidence="1">Cytoskeleton</location>
    </subcellularLocation>
</comment>
<keyword evidence="3" id="KW-0963">Cytoplasm</keyword>
<dbReference type="Bgee" id="FBgn0269406">
    <property type="expression patterns" value="Expressed in male reproductive system and 2 other cell types or tissues"/>
</dbReference>
<dbReference type="PANTHER" id="PTHR10623">
    <property type="entry name" value="MICROTUBULE-ASSOCIATED PROTEIN RP/EB FAMILY MEMBER"/>
    <property type="match status" value="1"/>
</dbReference>
<dbReference type="AlphaFoldDB" id="A0A0J9RR77"/>
<evidence type="ECO:0000256" key="3">
    <source>
        <dbReference type="ARBA" id="ARBA00022490"/>
    </source>
</evidence>
<feature type="domain" description="Calponin-homology (CH)" evidence="11">
    <location>
        <begin position="21"/>
        <end position="123"/>
    </location>
</feature>
<dbReference type="GO" id="GO:0051301">
    <property type="term" value="P:cell division"/>
    <property type="evidence" value="ECO:0007669"/>
    <property type="project" value="UniProtKB-KW"/>
</dbReference>
<dbReference type="PROSITE" id="PS50021">
    <property type="entry name" value="CH"/>
    <property type="match status" value="1"/>
</dbReference>
<keyword evidence="7" id="KW-0206">Cytoskeleton</keyword>
<feature type="compositionally biased region" description="Polar residues" evidence="10">
    <location>
        <begin position="159"/>
        <end position="174"/>
    </location>
</feature>
<feature type="region of interest" description="Disordered" evidence="10">
    <location>
        <begin position="145"/>
        <end position="212"/>
    </location>
</feature>
<evidence type="ECO:0000256" key="7">
    <source>
        <dbReference type="ARBA" id="ARBA00023212"/>
    </source>
</evidence>
<name>A0A0J9RR77_DROSI</name>
<dbReference type="FunFam" id="1.10.418.10:FF:000007">
    <property type="entry name" value="Microtubule-associated protein, RP/EB family, member 2"/>
    <property type="match status" value="1"/>
</dbReference>
<comment type="similarity">
    <text evidence="2">Belongs to the MAPRE family.</text>
</comment>
<keyword evidence="8" id="KW-0131">Cell cycle</keyword>
<evidence type="ECO:0000256" key="8">
    <source>
        <dbReference type="ARBA" id="ARBA00023306"/>
    </source>
</evidence>
<gene>
    <name evidence="13" type="primary">Dsim\GD28116</name>
    <name evidence="13" type="ORF">Dsimw501_GD28116</name>
</gene>
<dbReference type="Gene3D" id="1.20.5.1430">
    <property type="match status" value="1"/>
</dbReference>
<dbReference type="PROSITE" id="PS51230">
    <property type="entry name" value="EB1_C"/>
    <property type="match status" value="1"/>
</dbReference>
<dbReference type="GO" id="GO:0005874">
    <property type="term" value="C:microtubule"/>
    <property type="evidence" value="ECO:0007669"/>
    <property type="project" value="UniProtKB-KW"/>
</dbReference>
<dbReference type="Proteomes" id="UP000035880">
    <property type="component" value="Chromosome 3L"/>
</dbReference>
<evidence type="ECO:0000256" key="10">
    <source>
        <dbReference type="SAM" id="MobiDB-lite"/>
    </source>
</evidence>
<evidence type="ECO:0000256" key="5">
    <source>
        <dbReference type="ARBA" id="ARBA00022701"/>
    </source>
</evidence>
<dbReference type="InterPro" id="IPR036133">
    <property type="entry name" value="EB1_C_sf"/>
</dbReference>
<dbReference type="Pfam" id="PF00307">
    <property type="entry name" value="CH"/>
    <property type="match status" value="1"/>
</dbReference>
<organism evidence="13">
    <name type="scientific">Drosophila simulans</name>
    <name type="common">Fruit fly</name>
    <dbReference type="NCBI Taxonomy" id="7240"/>
    <lineage>
        <taxon>Eukaryota</taxon>
        <taxon>Metazoa</taxon>
        <taxon>Ecdysozoa</taxon>
        <taxon>Arthropoda</taxon>
        <taxon>Hexapoda</taxon>
        <taxon>Insecta</taxon>
        <taxon>Pterygota</taxon>
        <taxon>Neoptera</taxon>
        <taxon>Endopterygota</taxon>
        <taxon>Diptera</taxon>
        <taxon>Brachycera</taxon>
        <taxon>Muscomorpha</taxon>
        <taxon>Ephydroidea</taxon>
        <taxon>Drosophilidae</taxon>
        <taxon>Drosophila</taxon>
        <taxon>Sophophora</taxon>
    </lineage>
</organism>
<feature type="domain" description="EB1 C-terminal" evidence="12">
    <location>
        <begin position="203"/>
        <end position="268"/>
    </location>
</feature>
<proteinExistence type="inferred from homology"/>
<dbReference type="Pfam" id="PF03271">
    <property type="entry name" value="EB1"/>
    <property type="match status" value="1"/>
</dbReference>
<accession>A0A0J9RR77</accession>
<keyword evidence="6" id="KW-0498">Mitosis</keyword>
<evidence type="ECO:0008006" key="14">
    <source>
        <dbReference type="Google" id="ProtNLM"/>
    </source>
</evidence>
<dbReference type="InterPro" id="IPR004953">
    <property type="entry name" value="EB1_C"/>
</dbReference>